<dbReference type="EnsemblPlants" id="Pp3c6_6140V3.1">
    <property type="protein sequence ID" value="PAC:32977442.CDS.1"/>
    <property type="gene ID" value="Pp3c6_6140"/>
</dbReference>
<evidence type="ECO:0000313" key="1">
    <source>
        <dbReference type="EMBL" id="PNR52204.1"/>
    </source>
</evidence>
<dbReference type="AlphaFoldDB" id="A0A2K1KEK0"/>
<dbReference type="Proteomes" id="UP000006727">
    <property type="component" value="Chromosome 6"/>
</dbReference>
<accession>A0A2K1KEK0</accession>
<dbReference type="Gramene" id="Pp3c6_6140V3.1">
    <property type="protein sequence ID" value="PAC:32977442.CDS.1"/>
    <property type="gene ID" value="Pp3c6_6140"/>
</dbReference>
<organism evidence="1">
    <name type="scientific">Physcomitrium patens</name>
    <name type="common">Spreading-leaved earth moss</name>
    <name type="synonym">Physcomitrella patens</name>
    <dbReference type="NCBI Taxonomy" id="3218"/>
    <lineage>
        <taxon>Eukaryota</taxon>
        <taxon>Viridiplantae</taxon>
        <taxon>Streptophyta</taxon>
        <taxon>Embryophyta</taxon>
        <taxon>Bryophyta</taxon>
        <taxon>Bryophytina</taxon>
        <taxon>Bryopsida</taxon>
        <taxon>Funariidae</taxon>
        <taxon>Funariales</taxon>
        <taxon>Funariaceae</taxon>
        <taxon>Physcomitrium</taxon>
    </lineage>
</organism>
<reference evidence="2" key="3">
    <citation type="submission" date="2020-12" db="UniProtKB">
        <authorList>
            <consortium name="EnsemblPlants"/>
        </authorList>
    </citation>
    <scope>IDENTIFICATION</scope>
</reference>
<evidence type="ECO:0000313" key="3">
    <source>
        <dbReference type="Proteomes" id="UP000006727"/>
    </source>
</evidence>
<evidence type="ECO:0000313" key="2">
    <source>
        <dbReference type="EnsemblPlants" id="PAC:32977442.CDS.1"/>
    </source>
</evidence>
<dbReference type="EMBL" id="ABEU02000006">
    <property type="protein sequence ID" value="PNR52204.1"/>
    <property type="molecule type" value="Genomic_DNA"/>
</dbReference>
<reference evidence="1 3" key="1">
    <citation type="journal article" date="2008" name="Science">
        <title>The Physcomitrella genome reveals evolutionary insights into the conquest of land by plants.</title>
        <authorList>
            <person name="Rensing S."/>
            <person name="Lang D."/>
            <person name="Zimmer A."/>
            <person name="Terry A."/>
            <person name="Salamov A."/>
            <person name="Shapiro H."/>
            <person name="Nishiyama T."/>
            <person name="Perroud P.-F."/>
            <person name="Lindquist E."/>
            <person name="Kamisugi Y."/>
            <person name="Tanahashi T."/>
            <person name="Sakakibara K."/>
            <person name="Fujita T."/>
            <person name="Oishi K."/>
            <person name="Shin-I T."/>
            <person name="Kuroki Y."/>
            <person name="Toyoda A."/>
            <person name="Suzuki Y."/>
            <person name="Hashimoto A."/>
            <person name="Yamaguchi K."/>
            <person name="Sugano A."/>
            <person name="Kohara Y."/>
            <person name="Fujiyama A."/>
            <person name="Anterola A."/>
            <person name="Aoki S."/>
            <person name="Ashton N."/>
            <person name="Barbazuk W.B."/>
            <person name="Barker E."/>
            <person name="Bennetzen J."/>
            <person name="Bezanilla M."/>
            <person name="Blankenship R."/>
            <person name="Cho S.H."/>
            <person name="Dutcher S."/>
            <person name="Estelle M."/>
            <person name="Fawcett J.A."/>
            <person name="Gundlach H."/>
            <person name="Hanada K."/>
            <person name="Heyl A."/>
            <person name="Hicks K.A."/>
            <person name="Hugh J."/>
            <person name="Lohr M."/>
            <person name="Mayer K."/>
            <person name="Melkozernov A."/>
            <person name="Murata T."/>
            <person name="Nelson D."/>
            <person name="Pils B."/>
            <person name="Prigge M."/>
            <person name="Reiss B."/>
            <person name="Renner T."/>
            <person name="Rombauts S."/>
            <person name="Rushton P."/>
            <person name="Sanderfoot A."/>
            <person name="Schween G."/>
            <person name="Shiu S.-H."/>
            <person name="Stueber K."/>
            <person name="Theodoulou F.L."/>
            <person name="Tu H."/>
            <person name="Van de Peer Y."/>
            <person name="Verrier P.J."/>
            <person name="Waters E."/>
            <person name="Wood A."/>
            <person name="Yang L."/>
            <person name="Cove D."/>
            <person name="Cuming A."/>
            <person name="Hasebe M."/>
            <person name="Lucas S."/>
            <person name="Mishler D.B."/>
            <person name="Reski R."/>
            <person name="Grigoriev I."/>
            <person name="Quatrano R.S."/>
            <person name="Boore J.L."/>
        </authorList>
    </citation>
    <scope>NUCLEOTIDE SEQUENCE [LARGE SCALE GENOMIC DNA]</scope>
    <source>
        <strain evidence="2 3">cv. Gransden 2004</strain>
    </source>
</reference>
<name>A0A2K1KEK0_PHYPA</name>
<reference evidence="1 3" key="2">
    <citation type="journal article" date="2018" name="Plant J.">
        <title>The Physcomitrella patens chromosome-scale assembly reveals moss genome structure and evolution.</title>
        <authorList>
            <person name="Lang D."/>
            <person name="Ullrich K.K."/>
            <person name="Murat F."/>
            <person name="Fuchs J."/>
            <person name="Jenkins J."/>
            <person name="Haas F.B."/>
            <person name="Piednoel M."/>
            <person name="Gundlach H."/>
            <person name="Van Bel M."/>
            <person name="Meyberg R."/>
            <person name="Vives C."/>
            <person name="Morata J."/>
            <person name="Symeonidi A."/>
            <person name="Hiss M."/>
            <person name="Muchero W."/>
            <person name="Kamisugi Y."/>
            <person name="Saleh O."/>
            <person name="Blanc G."/>
            <person name="Decker E.L."/>
            <person name="van Gessel N."/>
            <person name="Grimwood J."/>
            <person name="Hayes R.D."/>
            <person name="Graham S.W."/>
            <person name="Gunter L.E."/>
            <person name="McDaniel S.F."/>
            <person name="Hoernstein S.N.W."/>
            <person name="Larsson A."/>
            <person name="Li F.W."/>
            <person name="Perroud P.F."/>
            <person name="Phillips J."/>
            <person name="Ranjan P."/>
            <person name="Rokshar D.S."/>
            <person name="Rothfels C.J."/>
            <person name="Schneider L."/>
            <person name="Shu S."/>
            <person name="Stevenson D.W."/>
            <person name="Thummler F."/>
            <person name="Tillich M."/>
            <person name="Villarreal Aguilar J.C."/>
            <person name="Widiez T."/>
            <person name="Wong G.K."/>
            <person name="Wymore A."/>
            <person name="Zhang Y."/>
            <person name="Zimmer A.D."/>
            <person name="Quatrano R.S."/>
            <person name="Mayer K.F.X."/>
            <person name="Goodstein D."/>
            <person name="Casacuberta J.M."/>
            <person name="Vandepoele K."/>
            <person name="Reski R."/>
            <person name="Cuming A.C."/>
            <person name="Tuskan G.A."/>
            <person name="Maumus F."/>
            <person name="Salse J."/>
            <person name="Schmutz J."/>
            <person name="Rensing S.A."/>
        </authorList>
    </citation>
    <scope>NUCLEOTIDE SEQUENCE [LARGE SCALE GENOMIC DNA]</scope>
    <source>
        <strain evidence="2 3">cv. Gransden 2004</strain>
    </source>
</reference>
<keyword evidence="3" id="KW-1185">Reference proteome</keyword>
<gene>
    <name evidence="1" type="ORF">PHYPA_008578</name>
</gene>
<sequence>MLSRIFLGSHNSGLDLYLDKNPHQVLSGFNLNPILDFSGLILSVSGFEVTFLANHHPLTASLPMVVQRDFYSLFVLRSYVLLQKWIVFITGF</sequence>
<proteinExistence type="predicted"/>
<protein>
    <submittedName>
        <fullName evidence="1 2">Uncharacterized protein</fullName>
    </submittedName>
</protein>